<evidence type="ECO:0000313" key="2">
    <source>
        <dbReference type="EMBL" id="CAI3935291.1"/>
    </source>
</evidence>
<dbReference type="Gene3D" id="2.40.160.50">
    <property type="entry name" value="membrane protein fhac: a member of the omp85/tpsb transporter family"/>
    <property type="match status" value="1"/>
</dbReference>
<dbReference type="PANTHER" id="PTHR34597">
    <property type="entry name" value="SLR1661 PROTEIN"/>
    <property type="match status" value="1"/>
</dbReference>
<keyword evidence="3" id="KW-1185">Reference proteome</keyword>
<sequence length="210" mass="24643">MDTKTWMGEITAPNNQHTQYVKPTLDIDEYKPIIQDLMWHTSIHGEYASKNQYANEQLQIGGPYTVRGYLKQTMLGNAGIYMRNDLAWILPAQAMKCDGYQFFCEALIQGTELYGIFDVGMTRGVFTYANMPKNRKRRKSCWRWIGYQKNHRNTLLECLRNPHPYNRRASFRKMDCYVQCRHQIIILSNLSTILWVSLRADSVLIIYTLL</sequence>
<dbReference type="PANTHER" id="PTHR34597:SF3">
    <property type="entry name" value="OUTER MEMBRANE TRANSPORTER CDIB"/>
    <property type="match status" value="1"/>
</dbReference>
<accession>A0ABM9HLW4</accession>
<evidence type="ECO:0000259" key="1">
    <source>
        <dbReference type="Pfam" id="PF03865"/>
    </source>
</evidence>
<reference evidence="2" key="1">
    <citation type="submission" date="2022-10" db="EMBL/GenBank/DDBJ databases">
        <authorList>
            <person name="Botero Cardona J."/>
        </authorList>
    </citation>
    <scope>NUCLEOTIDE SEQUENCE</scope>
    <source>
        <strain evidence="2">R-83534</strain>
    </source>
</reference>
<dbReference type="InterPro" id="IPR005565">
    <property type="entry name" value="Hemolysn_activator_HlyB_C"/>
</dbReference>
<dbReference type="InterPro" id="IPR051544">
    <property type="entry name" value="TPS_OM_transporter"/>
</dbReference>
<feature type="domain" description="Haemolysin activator HlyB C-terminal" evidence="1">
    <location>
        <begin position="6"/>
        <end position="94"/>
    </location>
</feature>
<evidence type="ECO:0000313" key="3">
    <source>
        <dbReference type="Proteomes" id="UP001154272"/>
    </source>
</evidence>
<dbReference type="EMBL" id="CAMXCH010000001">
    <property type="protein sequence ID" value="CAI3935291.1"/>
    <property type="molecule type" value="Genomic_DNA"/>
</dbReference>
<protein>
    <submittedName>
        <fullName evidence="2">Hemolysin activation/secretion protein (FhaC) (PDB:2MHJ)</fullName>
    </submittedName>
</protein>
<proteinExistence type="predicted"/>
<name>A0ABM9HLW4_9PROT</name>
<organism evidence="2 3">
    <name type="scientific">Commensalibacter papalotli</name>
    <name type="common">ex Botero et al. 2024</name>
    <dbReference type="NCBI Taxonomy" id="2972766"/>
    <lineage>
        <taxon>Bacteria</taxon>
        <taxon>Pseudomonadati</taxon>
        <taxon>Pseudomonadota</taxon>
        <taxon>Alphaproteobacteria</taxon>
        <taxon>Acetobacterales</taxon>
        <taxon>Acetobacteraceae</taxon>
    </lineage>
</organism>
<dbReference type="RefSeq" id="WP_282023553.1">
    <property type="nucleotide sequence ID" value="NZ_CAMXCH010000001.1"/>
</dbReference>
<dbReference type="Proteomes" id="UP001154272">
    <property type="component" value="Unassembled WGS sequence"/>
</dbReference>
<gene>
    <name evidence="2" type="ORF">R83534S58_LOCUS789</name>
</gene>
<dbReference type="Pfam" id="PF03865">
    <property type="entry name" value="ShlB"/>
    <property type="match status" value="1"/>
</dbReference>
<comment type="caution">
    <text evidence="2">The sequence shown here is derived from an EMBL/GenBank/DDBJ whole genome shotgun (WGS) entry which is preliminary data.</text>
</comment>